<dbReference type="PANTHER" id="PTHR30535">
    <property type="entry name" value="VITAMIN B12-BINDING PROTEIN"/>
    <property type="match status" value="1"/>
</dbReference>
<keyword evidence="10" id="KW-0472">Membrane</keyword>
<dbReference type="InterPro" id="IPR050902">
    <property type="entry name" value="ABC_Transporter_SBP"/>
</dbReference>
<evidence type="ECO:0000256" key="5">
    <source>
        <dbReference type="ARBA" id="ARBA00022475"/>
    </source>
</evidence>
<dbReference type="PANTHER" id="PTHR30535:SF36">
    <property type="entry name" value="HIGH-AFFINITY HEME UPTAKE SYSTEM PROTEIN ISDE"/>
    <property type="match status" value="1"/>
</dbReference>
<evidence type="ECO:0000313" key="17">
    <source>
        <dbReference type="Proteomes" id="UP001398420"/>
    </source>
</evidence>
<evidence type="ECO:0000256" key="3">
    <source>
        <dbReference type="ARBA" id="ARBA00015862"/>
    </source>
</evidence>
<evidence type="ECO:0000256" key="14">
    <source>
        <dbReference type="ARBA" id="ARBA00031463"/>
    </source>
</evidence>
<dbReference type="SUPFAM" id="SSF53807">
    <property type="entry name" value="Helical backbone' metal receptor"/>
    <property type="match status" value="1"/>
</dbReference>
<evidence type="ECO:0000256" key="13">
    <source>
        <dbReference type="ARBA" id="ARBA00031148"/>
    </source>
</evidence>
<evidence type="ECO:0000256" key="7">
    <source>
        <dbReference type="ARBA" id="ARBA00022723"/>
    </source>
</evidence>
<keyword evidence="6" id="KW-0349">Heme</keyword>
<keyword evidence="11" id="KW-0564">Palmitate</keyword>
<gene>
    <name evidence="16" type="primary">isdE</name>
    <name evidence="16" type="ORF">AAF454_08295</name>
</gene>
<feature type="domain" description="Fe/B12 periplasmic-binding" evidence="15">
    <location>
        <begin position="31"/>
        <end position="288"/>
    </location>
</feature>
<keyword evidence="9" id="KW-0408">Iron</keyword>
<evidence type="ECO:0000256" key="4">
    <source>
        <dbReference type="ARBA" id="ARBA00022448"/>
    </source>
</evidence>
<dbReference type="Proteomes" id="UP001398420">
    <property type="component" value="Unassembled WGS sequence"/>
</dbReference>
<evidence type="ECO:0000256" key="6">
    <source>
        <dbReference type="ARBA" id="ARBA00022617"/>
    </source>
</evidence>
<dbReference type="Gene3D" id="3.40.50.1980">
    <property type="entry name" value="Nitrogenase molybdenum iron protein domain"/>
    <property type="match status" value="2"/>
</dbReference>
<dbReference type="NCBIfam" id="TIGR03659">
    <property type="entry name" value="IsdE"/>
    <property type="match status" value="1"/>
</dbReference>
<name>A0ABU9LP46_9BACL</name>
<evidence type="ECO:0000256" key="10">
    <source>
        <dbReference type="ARBA" id="ARBA00023136"/>
    </source>
</evidence>
<evidence type="ECO:0000256" key="11">
    <source>
        <dbReference type="ARBA" id="ARBA00023139"/>
    </source>
</evidence>
<dbReference type="RefSeq" id="WP_068451459.1">
    <property type="nucleotide sequence ID" value="NZ_JBCEWA010000005.1"/>
</dbReference>
<dbReference type="PROSITE" id="PS50983">
    <property type="entry name" value="FE_B12_PBP"/>
    <property type="match status" value="1"/>
</dbReference>
<keyword evidence="17" id="KW-1185">Reference proteome</keyword>
<evidence type="ECO:0000313" key="16">
    <source>
        <dbReference type="EMBL" id="MEL5988406.1"/>
    </source>
</evidence>
<sequence length="290" mass="32399">MKKVVLCVTICLLFLVGCGKQEQPTKKEGERIIATTVALTETAAKLNLDLVGVPNTEKVLPKKYAKVQAIGQAKQPNLEIVRSLQPTHLLSVTSIKPEMEKALKGSGVSATYYNYNSIQGMQKAITELGEQFHRKKEAEQLNAVYDKQIATIQKKIKQKKKPKVLILLGVPGSYLISTEKSFLGNLVELAGGENVIQATKSDEEFIASNTEALYKMQPDVILRASHGFPKQVKTMFDEEFKTNTVWRNFKAIQEGRVYDLDENLFGITANVNADEALQTLYELLYEEKKS</sequence>
<reference evidence="16 17" key="1">
    <citation type="submission" date="2024-04" db="EMBL/GenBank/DDBJ databases">
        <authorList>
            <person name="Wu Y.S."/>
            <person name="Zhang L."/>
        </authorList>
    </citation>
    <scope>NUCLEOTIDE SEQUENCE [LARGE SCALE GENOMIC DNA]</scope>
    <source>
        <strain evidence="16 17">KG-01</strain>
    </source>
</reference>
<comment type="cofactor">
    <cofactor evidence="1">
        <name>heme b</name>
        <dbReference type="ChEBI" id="CHEBI:60344"/>
    </cofactor>
</comment>
<comment type="similarity">
    <text evidence="2">Belongs to the bacterial solute-binding protein 8 family.</text>
</comment>
<comment type="caution">
    <text evidence="16">The sequence shown here is derived from an EMBL/GenBank/DDBJ whole genome shotgun (WGS) entry which is preliminary data.</text>
</comment>
<keyword evidence="7" id="KW-0479">Metal-binding</keyword>
<evidence type="ECO:0000256" key="9">
    <source>
        <dbReference type="ARBA" id="ARBA00023004"/>
    </source>
</evidence>
<evidence type="ECO:0000256" key="12">
    <source>
        <dbReference type="ARBA" id="ARBA00023288"/>
    </source>
</evidence>
<dbReference type="InterPro" id="IPR019957">
    <property type="entry name" value="ABC_transptr_haem-bd_IsdE"/>
</dbReference>
<evidence type="ECO:0000256" key="8">
    <source>
        <dbReference type="ARBA" id="ARBA00022729"/>
    </source>
</evidence>
<dbReference type="EMBL" id="JBCEWA010000005">
    <property type="protein sequence ID" value="MEL5988406.1"/>
    <property type="molecule type" value="Genomic_DNA"/>
</dbReference>
<keyword evidence="8" id="KW-0732">Signal</keyword>
<evidence type="ECO:0000256" key="1">
    <source>
        <dbReference type="ARBA" id="ARBA00001970"/>
    </source>
</evidence>
<dbReference type="PROSITE" id="PS51257">
    <property type="entry name" value="PROKAR_LIPOPROTEIN"/>
    <property type="match status" value="1"/>
</dbReference>
<evidence type="ECO:0000256" key="2">
    <source>
        <dbReference type="ARBA" id="ARBA00008814"/>
    </source>
</evidence>
<dbReference type="Pfam" id="PF01497">
    <property type="entry name" value="Peripla_BP_2"/>
    <property type="match status" value="1"/>
</dbReference>
<keyword evidence="4" id="KW-0813">Transport</keyword>
<keyword evidence="12" id="KW-0449">Lipoprotein</keyword>
<evidence type="ECO:0000259" key="15">
    <source>
        <dbReference type="PROSITE" id="PS50983"/>
    </source>
</evidence>
<keyword evidence="5" id="KW-1003">Cell membrane</keyword>
<accession>A0ABU9LP46</accession>
<protein>
    <recommendedName>
        <fullName evidence="3">High-affinity heme uptake system protein IsdE</fullName>
    </recommendedName>
    <alternativeName>
        <fullName evidence="14">Iron-regulated surface determinant protein E</fullName>
    </alternativeName>
    <alternativeName>
        <fullName evidence="13">Staphylococcal iron-regulated protein F</fullName>
    </alternativeName>
</protein>
<proteinExistence type="inferred from homology"/>
<dbReference type="InterPro" id="IPR002491">
    <property type="entry name" value="ABC_transptr_periplasmic_BD"/>
</dbReference>
<organism evidence="16 17">
    <name type="scientific">Kurthia gibsonii</name>
    <dbReference type="NCBI Taxonomy" id="33946"/>
    <lineage>
        <taxon>Bacteria</taxon>
        <taxon>Bacillati</taxon>
        <taxon>Bacillota</taxon>
        <taxon>Bacilli</taxon>
        <taxon>Bacillales</taxon>
        <taxon>Caryophanaceae</taxon>
        <taxon>Kurthia</taxon>
    </lineage>
</organism>